<keyword evidence="1" id="KW-1133">Transmembrane helix</keyword>
<dbReference type="NCBIfam" id="TIGR01906">
    <property type="entry name" value="integ_TIGR01906"/>
    <property type="match status" value="1"/>
</dbReference>
<keyword evidence="1" id="KW-0472">Membrane</keyword>
<dbReference type="RefSeq" id="WP_035111893.1">
    <property type="nucleotide sequence ID" value="NZ_AP026806.1"/>
</dbReference>
<name>A0A4Q0V8Q2_CLOTA</name>
<dbReference type="AlphaFoldDB" id="A0A4Q0V8Q2"/>
<feature type="transmembrane region" description="Helical" evidence="1">
    <location>
        <begin position="12"/>
        <end position="35"/>
    </location>
</feature>
<keyword evidence="1" id="KW-0812">Transmembrane</keyword>
<proteinExistence type="predicted"/>
<dbReference type="EMBL" id="QMAP01000017">
    <property type="protein sequence ID" value="RXI44573.1"/>
    <property type="molecule type" value="Genomic_DNA"/>
</dbReference>
<comment type="caution">
    <text evidence="2">The sequence shown here is derived from an EMBL/GenBank/DDBJ whole genome shotgun (WGS) entry which is preliminary data.</text>
</comment>
<feature type="transmembrane region" description="Helical" evidence="1">
    <location>
        <begin position="101"/>
        <end position="118"/>
    </location>
</feature>
<dbReference type="InterPro" id="IPR010178">
    <property type="entry name" value="Lit"/>
</dbReference>
<dbReference type="Pfam" id="PF07314">
    <property type="entry name" value="Lit"/>
    <property type="match status" value="1"/>
</dbReference>
<reference evidence="2 3" key="1">
    <citation type="submission" date="2018-06" db="EMBL/GenBank/DDBJ databases">
        <title>Genome conservation of Clostridium tetani.</title>
        <authorList>
            <person name="Bruggemann H."/>
            <person name="Popoff M.R."/>
        </authorList>
    </citation>
    <scope>NUCLEOTIDE SEQUENCE [LARGE SCALE GENOMIC DNA]</scope>
    <source>
        <strain evidence="2 3">2017.061</strain>
    </source>
</reference>
<accession>A0A4Q0V8Q2</accession>
<gene>
    <name evidence="2" type="ORF">DP130_13195</name>
</gene>
<evidence type="ECO:0000313" key="2">
    <source>
        <dbReference type="EMBL" id="RXI44573.1"/>
    </source>
</evidence>
<sequence>MNNLKTLKEILFSFILSLFFILLSIEIVVNFKYLYYLDIKFLNLEHASNLSYDEIKLNYDYLIDFITSAENIDFNIPSFPSSTEGILHFYEVRDIFTNIKLLFYITAIISTFIAYYSFKNTNFHIFYYSSHILLTIPLLLITTFVLNFNKVFTYFHKIFFNNDFWIFDINKDPIINILPEEFFLHMAIFINIMVIIFAITCRKIYKKSSSLI</sequence>
<feature type="transmembrane region" description="Helical" evidence="1">
    <location>
        <begin position="125"/>
        <end position="146"/>
    </location>
</feature>
<organism evidence="2 3">
    <name type="scientific">Clostridium tetani</name>
    <dbReference type="NCBI Taxonomy" id="1513"/>
    <lineage>
        <taxon>Bacteria</taxon>
        <taxon>Bacillati</taxon>
        <taxon>Bacillota</taxon>
        <taxon>Clostridia</taxon>
        <taxon>Eubacteriales</taxon>
        <taxon>Clostridiaceae</taxon>
        <taxon>Clostridium</taxon>
    </lineage>
</organism>
<evidence type="ECO:0000313" key="3">
    <source>
        <dbReference type="Proteomes" id="UP000290921"/>
    </source>
</evidence>
<feature type="transmembrane region" description="Helical" evidence="1">
    <location>
        <begin position="182"/>
        <end position="201"/>
    </location>
</feature>
<evidence type="ECO:0000256" key="1">
    <source>
        <dbReference type="SAM" id="Phobius"/>
    </source>
</evidence>
<protein>
    <submittedName>
        <fullName evidence="2">TIGR01906 family membrane protein</fullName>
    </submittedName>
</protein>
<dbReference type="Proteomes" id="UP000290921">
    <property type="component" value="Unassembled WGS sequence"/>
</dbReference>